<gene>
    <name evidence="1" type="ORF">KU39_2023</name>
</gene>
<accession>A0A1L6THB8</accession>
<dbReference type="EMBL" id="CP012508">
    <property type="protein sequence ID" value="ALB23203.1"/>
    <property type="molecule type" value="Genomic_DNA"/>
</dbReference>
<evidence type="ECO:0000313" key="2">
    <source>
        <dbReference type="Proteomes" id="UP000029558"/>
    </source>
</evidence>
<dbReference type="OrthoDB" id="20930at2"/>
<proteinExistence type="predicted"/>
<dbReference type="InterPro" id="IPR029063">
    <property type="entry name" value="SAM-dependent_MTases_sf"/>
</dbReference>
<reference evidence="1 2" key="1">
    <citation type="journal article" date="2014" name="Genome Announc.">
        <title>Comparative Genome Analysis of Two Isolates of the Fish Pathogen Piscirickettsia salmonis from Different Hosts Reveals Major Differences in Virulence-Associated Secretion Systems.</title>
        <authorList>
            <person name="Bohle H."/>
            <person name="Henriquez P."/>
            <person name="Grothusen H."/>
            <person name="Navas E."/>
            <person name="Sandoval A."/>
            <person name="Bustamante F."/>
            <person name="Bustos P."/>
            <person name="Mancilla M."/>
        </authorList>
    </citation>
    <scope>NUCLEOTIDE SEQUENCE [LARGE SCALE GENOMIC DNA]</scope>
    <source>
        <strain evidence="2">B1-32597</strain>
    </source>
</reference>
<evidence type="ECO:0000313" key="1">
    <source>
        <dbReference type="EMBL" id="ALB23203.1"/>
    </source>
</evidence>
<dbReference type="GO" id="GO:0016740">
    <property type="term" value="F:transferase activity"/>
    <property type="evidence" value="ECO:0007669"/>
    <property type="project" value="UniProtKB-KW"/>
</dbReference>
<dbReference type="SUPFAM" id="SSF53335">
    <property type="entry name" value="S-adenosyl-L-methionine-dependent methyltransferases"/>
    <property type="match status" value="1"/>
</dbReference>
<organism evidence="1 2">
    <name type="scientific">Piscirickettsia salmonis</name>
    <dbReference type="NCBI Taxonomy" id="1238"/>
    <lineage>
        <taxon>Bacteria</taxon>
        <taxon>Pseudomonadati</taxon>
        <taxon>Pseudomonadota</taxon>
        <taxon>Gammaproteobacteria</taxon>
        <taxon>Thiotrichales</taxon>
        <taxon>Piscirickettsiaceae</taxon>
        <taxon>Piscirickettsia</taxon>
    </lineage>
</organism>
<dbReference type="AlphaFoldDB" id="A0A1L6THB8"/>
<dbReference type="RefSeq" id="WP_017378184.1">
    <property type="nucleotide sequence ID" value="NZ_CP013781.1"/>
</dbReference>
<dbReference type="Proteomes" id="UP000029558">
    <property type="component" value="Chromosome"/>
</dbReference>
<name>A0A1L6THB8_PISSA</name>
<protein>
    <submittedName>
        <fullName evidence="1">Glycosyl transferase family 2 domain protein</fullName>
    </submittedName>
</protein>
<sequence>MRNNEKIFTEVYENNDLSWGDNESSSGPGSTLAATVHIRKGLEFICKNLAIESFCDVPCGDFNFMQEVDFGNTQYIGGDIVQSLIKKNQQQYGAANRMFMHLDMINDPCPTADLIFCKELFLHISNDNVKQVIANIKKSGAKYFMANSYFTPVIPVLGGNQVNIDVPGTNEDVPVGYEQGYLMGRIVNLFLPPFNLPDPVLLFGSVQQYLVMALWHVDDLPDFSES</sequence>
<keyword evidence="1" id="KW-0808">Transferase</keyword>
<dbReference type="Gene3D" id="3.40.50.150">
    <property type="entry name" value="Vaccinia Virus protein VP39"/>
    <property type="match status" value="1"/>
</dbReference>